<feature type="domain" description="6-phospho-N-acetylmuramidase C-terminal" evidence="1">
    <location>
        <begin position="249"/>
        <end position="346"/>
    </location>
</feature>
<dbReference type="InterPro" id="IPR043797">
    <property type="entry name" value="MupG_N"/>
</dbReference>
<dbReference type="Proteomes" id="UP000188597">
    <property type="component" value="Unassembled WGS sequence"/>
</dbReference>
<evidence type="ECO:0000313" key="4">
    <source>
        <dbReference type="Proteomes" id="UP000188597"/>
    </source>
</evidence>
<dbReference type="InterPro" id="IPR013785">
    <property type="entry name" value="Aldolase_TIM"/>
</dbReference>
<evidence type="ECO:0000259" key="1">
    <source>
        <dbReference type="Pfam" id="PF05913"/>
    </source>
</evidence>
<dbReference type="InterPro" id="IPR017853">
    <property type="entry name" value="GH"/>
</dbReference>
<dbReference type="OrthoDB" id="5809921at2"/>
<evidence type="ECO:0008006" key="5">
    <source>
        <dbReference type="Google" id="ProtNLM"/>
    </source>
</evidence>
<comment type="caution">
    <text evidence="3">The sequence shown here is derived from an EMBL/GenBank/DDBJ whole genome shotgun (WGS) entry which is preliminary data.</text>
</comment>
<dbReference type="AlphaFoldDB" id="A0A1V3GAZ5"/>
<dbReference type="Gene3D" id="2.40.100.10">
    <property type="entry name" value="Cyclophilin-like"/>
    <property type="match status" value="1"/>
</dbReference>
<dbReference type="PANTHER" id="PTHR38435">
    <property type="match status" value="1"/>
</dbReference>
<dbReference type="InterPro" id="IPR029000">
    <property type="entry name" value="Cyclophilin-like_dom_sf"/>
</dbReference>
<dbReference type="PANTHER" id="PTHR38435:SF2">
    <property type="entry name" value="DUF871 DOMAIN-CONTAINING PROTEIN"/>
    <property type="match status" value="1"/>
</dbReference>
<dbReference type="RefSeq" id="WP_077359425.1">
    <property type="nucleotide sequence ID" value="NZ_MQMF01000001.1"/>
</dbReference>
<organism evidence="3 4">
    <name type="scientific">Fictibacillus arsenicus</name>
    <dbReference type="NCBI Taxonomy" id="255247"/>
    <lineage>
        <taxon>Bacteria</taxon>
        <taxon>Bacillati</taxon>
        <taxon>Bacillota</taxon>
        <taxon>Bacilli</taxon>
        <taxon>Bacillales</taxon>
        <taxon>Fictibacillaceae</taxon>
        <taxon>Fictibacillus</taxon>
    </lineage>
</organism>
<reference evidence="3 4" key="1">
    <citation type="submission" date="2016-11" db="EMBL/GenBank/DDBJ databases">
        <authorList>
            <person name="Jaros S."/>
            <person name="Januszkiewicz K."/>
            <person name="Wedrychowicz H."/>
        </authorList>
    </citation>
    <scope>NUCLEOTIDE SEQUENCE [LARGE SCALE GENOMIC DNA]</scope>
    <source>
        <strain evidence="3 4">Con a/3</strain>
    </source>
</reference>
<dbReference type="Pfam" id="PF19200">
    <property type="entry name" value="MupG_N"/>
    <property type="match status" value="1"/>
</dbReference>
<evidence type="ECO:0000313" key="3">
    <source>
        <dbReference type="EMBL" id="OOE14010.1"/>
    </source>
</evidence>
<sequence>MCYGISIYLSEPDSLNKDWIQKAAKNGFQYIFTSLHIPEEEGFSFVEKVKWLGKTAQDVHMEIMADVSPASLERLGLTFEELPLLKDWGISGVRMDYGFTAKQIAWLSHSLKIGLNASTVDEAQLAELLNEGLLPNQSEAWHNFYPKPFTGISKQALKDRNELFHRFGIRTMGFVPGDDRLRGPLHEGLPTIEDHRGISAIEAALELRALGTDKICIGDPSLTEETAKGFSFLADDIVPIHASFNRGYEHFWNSIHTNRLDAAECVIRSVESRGMDKVYEQDPSSVDMFGKGWITVDNKLYGRYAGELQICLKSLPANPKVNKAGHVRKESESLLKWIGSGQKYIFLD</sequence>
<proteinExistence type="predicted"/>
<name>A0A1V3GAZ5_9BACL</name>
<feature type="domain" description="6-phospho-N-acetylmuramidase N-terminal" evidence="2">
    <location>
        <begin position="3"/>
        <end position="230"/>
    </location>
</feature>
<dbReference type="SUPFAM" id="SSF50891">
    <property type="entry name" value="Cyclophilin-like"/>
    <property type="match status" value="1"/>
</dbReference>
<gene>
    <name evidence="3" type="ORF">UN64_02005</name>
</gene>
<accession>A0A1V3GAZ5</accession>
<dbReference type="SUPFAM" id="SSF51445">
    <property type="entry name" value="(Trans)glycosidases"/>
    <property type="match status" value="1"/>
</dbReference>
<protein>
    <recommendedName>
        <fullName evidence="5">Cell surface protein</fullName>
    </recommendedName>
</protein>
<dbReference type="EMBL" id="MQMF01000001">
    <property type="protein sequence ID" value="OOE14010.1"/>
    <property type="molecule type" value="Genomic_DNA"/>
</dbReference>
<dbReference type="Pfam" id="PF05913">
    <property type="entry name" value="MupG_C"/>
    <property type="match status" value="1"/>
</dbReference>
<dbReference type="InterPro" id="IPR043894">
    <property type="entry name" value="MupG_C"/>
</dbReference>
<dbReference type="Gene3D" id="3.20.20.70">
    <property type="entry name" value="Aldolase class I"/>
    <property type="match status" value="1"/>
</dbReference>
<evidence type="ECO:0000259" key="2">
    <source>
        <dbReference type="Pfam" id="PF19200"/>
    </source>
</evidence>
<dbReference type="InterPro" id="IPR008589">
    <property type="entry name" value="MupG"/>
</dbReference>